<dbReference type="STRING" id="1619234.SAMN05421730_1001611"/>
<evidence type="ECO:0000259" key="19">
    <source>
        <dbReference type="Pfam" id="PF02887"/>
    </source>
</evidence>
<evidence type="ECO:0000256" key="4">
    <source>
        <dbReference type="ARBA" id="ARBA00008663"/>
    </source>
</evidence>
<evidence type="ECO:0000256" key="13">
    <source>
        <dbReference type="ARBA" id="ARBA00022958"/>
    </source>
</evidence>
<evidence type="ECO:0000256" key="17">
    <source>
        <dbReference type="RuleBase" id="RU000504"/>
    </source>
</evidence>
<dbReference type="GO" id="GO:0005524">
    <property type="term" value="F:ATP binding"/>
    <property type="evidence" value="ECO:0007669"/>
    <property type="project" value="UniProtKB-KW"/>
</dbReference>
<dbReference type="Pfam" id="PF02887">
    <property type="entry name" value="PK_C"/>
    <property type="match status" value="1"/>
</dbReference>
<evidence type="ECO:0000256" key="15">
    <source>
        <dbReference type="ARBA" id="ARBA00023317"/>
    </source>
</evidence>
<keyword evidence="11" id="KW-0067">ATP-binding</keyword>
<feature type="domain" description="Pyruvate kinase C-terminal" evidence="19">
    <location>
        <begin position="357"/>
        <end position="478"/>
    </location>
</feature>
<dbReference type="NCBIfam" id="NF004978">
    <property type="entry name" value="PRK06354.1"/>
    <property type="match status" value="1"/>
</dbReference>
<dbReference type="Pfam" id="PF00224">
    <property type="entry name" value="PK"/>
    <property type="match status" value="1"/>
</dbReference>
<comment type="cofactor">
    <cofactor evidence="2">
        <name>K(+)</name>
        <dbReference type="ChEBI" id="CHEBI:29103"/>
    </cofactor>
</comment>
<evidence type="ECO:0000256" key="11">
    <source>
        <dbReference type="ARBA" id="ARBA00022840"/>
    </source>
</evidence>
<keyword evidence="15 20" id="KW-0670">Pyruvate</keyword>
<sequence>MKKTKIICTMGPNTNNRETMLQLAQNGMDMARFNFSHGDHEEQLGRISILKSVREELGIPVAMLLDTKGPEIRTGVLKDDKKVTLKEGETYILTIEDIVGDEKTGHINYSGIVNDVVPGNRILIDDGLIELEVTEVSDKNVVCTIINGGELGGKKGVNVPNVSINLPALTQKDKDDIIFGIEQGMDFIAASFVRSADAIKEIRKILKEHNSTMAIIAKIENAEGIENIDEIIRCSDGIMVARGDLGVEIPVEQLPKVQKMIIKKCNENYTPVITATQMLDSMIRNPRPTRAEVTDVANAIYDGTDAIMLSGETAMGKYPVEALRMMVHIAETTEPSLDYDALMNEKKNYNDMEISGAVGYSSVATAMQLNAKYIVAASISGLTPRLISKIKPKTDIIGVSPNDSVVRRMQLYWGVTPLKSVGVDSKGGTAENIVDESVDIIKKQKFVEAGDIIVLTSGVPADDITDCRAGITNNMKVIVIE</sequence>
<evidence type="ECO:0000256" key="6">
    <source>
        <dbReference type="ARBA" id="ARBA00018587"/>
    </source>
</evidence>
<keyword evidence="8" id="KW-0479">Metal-binding</keyword>
<reference evidence="20 21" key="1">
    <citation type="submission" date="2016-09" db="EMBL/GenBank/DDBJ databases">
        <authorList>
            <person name="Capua I."/>
            <person name="De Benedictis P."/>
            <person name="Joannis T."/>
            <person name="Lombin L.H."/>
            <person name="Cattoli G."/>
        </authorList>
    </citation>
    <scope>NUCLEOTIDE SEQUENCE [LARGE SCALE GENOMIC DNA]</scope>
    <source>
        <strain evidence="20 21">GluBS11</strain>
    </source>
</reference>
<dbReference type="EMBL" id="FMKA01000001">
    <property type="protein sequence ID" value="SCP95494.1"/>
    <property type="molecule type" value="Genomic_DNA"/>
</dbReference>
<comment type="pathway">
    <text evidence="3 17">Carbohydrate degradation; glycolysis; pyruvate from D-glyceraldehyde 3-phosphate: step 5/5.</text>
</comment>
<dbReference type="GO" id="GO:0016301">
    <property type="term" value="F:kinase activity"/>
    <property type="evidence" value="ECO:0007669"/>
    <property type="project" value="UniProtKB-KW"/>
</dbReference>
<dbReference type="InterPro" id="IPR036918">
    <property type="entry name" value="Pyrv_Knase_C_sf"/>
</dbReference>
<evidence type="ECO:0000256" key="9">
    <source>
        <dbReference type="ARBA" id="ARBA00022741"/>
    </source>
</evidence>
<dbReference type="Gene3D" id="3.40.1380.20">
    <property type="entry name" value="Pyruvate kinase, C-terminal domain"/>
    <property type="match status" value="1"/>
</dbReference>
<accession>A0A1D3TPT1</accession>
<dbReference type="GO" id="GO:0000287">
    <property type="term" value="F:magnesium ion binding"/>
    <property type="evidence" value="ECO:0007669"/>
    <property type="project" value="UniProtKB-UniRule"/>
</dbReference>
<dbReference type="EC" id="2.7.1.40" evidence="5 16"/>
<dbReference type="InterPro" id="IPR015793">
    <property type="entry name" value="Pyrv_Knase_brl"/>
</dbReference>
<evidence type="ECO:0000256" key="2">
    <source>
        <dbReference type="ARBA" id="ARBA00001958"/>
    </source>
</evidence>
<dbReference type="SUPFAM" id="SSF51621">
    <property type="entry name" value="Phosphoenolpyruvate/pyruvate domain"/>
    <property type="match status" value="1"/>
</dbReference>
<dbReference type="InterPro" id="IPR015795">
    <property type="entry name" value="Pyrv_Knase_C"/>
</dbReference>
<dbReference type="SUPFAM" id="SSF50800">
    <property type="entry name" value="PK beta-barrel domain-like"/>
    <property type="match status" value="1"/>
</dbReference>
<organism evidence="20 21">
    <name type="scientific">Anaerobium acetethylicum</name>
    <dbReference type="NCBI Taxonomy" id="1619234"/>
    <lineage>
        <taxon>Bacteria</taxon>
        <taxon>Bacillati</taxon>
        <taxon>Bacillota</taxon>
        <taxon>Clostridia</taxon>
        <taxon>Lachnospirales</taxon>
        <taxon>Lachnospiraceae</taxon>
        <taxon>Anaerobium</taxon>
    </lineage>
</organism>
<proteinExistence type="inferred from homology"/>
<dbReference type="PANTHER" id="PTHR11817">
    <property type="entry name" value="PYRUVATE KINASE"/>
    <property type="match status" value="1"/>
</dbReference>
<keyword evidence="9" id="KW-0547">Nucleotide-binding</keyword>
<dbReference type="NCBIfam" id="TIGR01064">
    <property type="entry name" value="pyruv_kin"/>
    <property type="match status" value="1"/>
</dbReference>
<dbReference type="GO" id="GO:0030955">
    <property type="term" value="F:potassium ion binding"/>
    <property type="evidence" value="ECO:0007669"/>
    <property type="project" value="UniProtKB-UniRule"/>
</dbReference>
<comment type="catalytic activity">
    <reaction evidence="17">
        <text>pyruvate + ATP = phosphoenolpyruvate + ADP + H(+)</text>
        <dbReference type="Rhea" id="RHEA:18157"/>
        <dbReference type="ChEBI" id="CHEBI:15361"/>
        <dbReference type="ChEBI" id="CHEBI:15378"/>
        <dbReference type="ChEBI" id="CHEBI:30616"/>
        <dbReference type="ChEBI" id="CHEBI:58702"/>
        <dbReference type="ChEBI" id="CHEBI:456216"/>
        <dbReference type="EC" id="2.7.1.40"/>
    </reaction>
</comment>
<dbReference type="Gene3D" id="3.20.20.60">
    <property type="entry name" value="Phosphoenolpyruvate-binding domains"/>
    <property type="match status" value="1"/>
</dbReference>
<keyword evidence="10 17" id="KW-0418">Kinase</keyword>
<evidence type="ECO:0000256" key="3">
    <source>
        <dbReference type="ARBA" id="ARBA00004997"/>
    </source>
</evidence>
<evidence type="ECO:0000256" key="12">
    <source>
        <dbReference type="ARBA" id="ARBA00022842"/>
    </source>
</evidence>
<dbReference type="OrthoDB" id="9812123at2"/>
<dbReference type="InterPro" id="IPR011037">
    <property type="entry name" value="Pyrv_Knase-like_insert_dom_sf"/>
</dbReference>
<dbReference type="Gene3D" id="2.40.33.10">
    <property type="entry name" value="PK beta-barrel domain-like"/>
    <property type="match status" value="1"/>
</dbReference>
<dbReference type="FunFam" id="3.20.20.60:FF:000001">
    <property type="entry name" value="Pyruvate kinase"/>
    <property type="match status" value="1"/>
</dbReference>
<gene>
    <name evidence="20" type="ORF">SAMN05421730_1001611</name>
</gene>
<keyword evidence="14 17" id="KW-0324">Glycolysis</keyword>
<name>A0A1D3TPT1_9FIRM</name>
<dbReference type="NCBIfam" id="NF004491">
    <property type="entry name" value="PRK05826.1"/>
    <property type="match status" value="1"/>
</dbReference>
<feature type="domain" description="Pyruvate kinase barrel" evidence="18">
    <location>
        <begin position="1"/>
        <end position="322"/>
    </location>
</feature>
<comment type="similarity">
    <text evidence="4 17">Belongs to the pyruvate kinase family.</text>
</comment>
<dbReference type="UniPathway" id="UPA00109">
    <property type="reaction ID" value="UER00188"/>
</dbReference>
<keyword evidence="7 17" id="KW-0808">Transferase</keyword>
<protein>
    <recommendedName>
        <fullName evidence="6 16">Pyruvate kinase</fullName>
        <ecNumber evidence="5 16">2.7.1.40</ecNumber>
    </recommendedName>
</protein>
<keyword evidence="21" id="KW-1185">Reference proteome</keyword>
<evidence type="ECO:0000256" key="1">
    <source>
        <dbReference type="ARBA" id="ARBA00001946"/>
    </source>
</evidence>
<evidence type="ECO:0000313" key="20">
    <source>
        <dbReference type="EMBL" id="SCP95494.1"/>
    </source>
</evidence>
<dbReference type="InterPro" id="IPR015806">
    <property type="entry name" value="Pyrv_Knase_insert_dom_sf"/>
</dbReference>
<dbReference type="GO" id="GO:0004743">
    <property type="term" value="F:pyruvate kinase activity"/>
    <property type="evidence" value="ECO:0007669"/>
    <property type="project" value="UniProtKB-UniRule"/>
</dbReference>
<dbReference type="Proteomes" id="UP000199315">
    <property type="component" value="Unassembled WGS sequence"/>
</dbReference>
<dbReference type="InterPro" id="IPR015813">
    <property type="entry name" value="Pyrv/PenolPyrv_kinase-like_dom"/>
</dbReference>
<evidence type="ECO:0000256" key="16">
    <source>
        <dbReference type="NCBIfam" id="TIGR01064"/>
    </source>
</evidence>
<evidence type="ECO:0000256" key="5">
    <source>
        <dbReference type="ARBA" id="ARBA00012142"/>
    </source>
</evidence>
<dbReference type="FunFam" id="2.40.33.10:FF:000001">
    <property type="entry name" value="Pyruvate kinase"/>
    <property type="match status" value="1"/>
</dbReference>
<dbReference type="SUPFAM" id="SSF52935">
    <property type="entry name" value="PK C-terminal domain-like"/>
    <property type="match status" value="1"/>
</dbReference>
<evidence type="ECO:0000256" key="10">
    <source>
        <dbReference type="ARBA" id="ARBA00022777"/>
    </source>
</evidence>
<evidence type="ECO:0000256" key="7">
    <source>
        <dbReference type="ARBA" id="ARBA00022679"/>
    </source>
</evidence>
<keyword evidence="12 17" id="KW-0460">Magnesium</keyword>
<keyword evidence="13" id="KW-0630">Potassium</keyword>
<evidence type="ECO:0000256" key="8">
    <source>
        <dbReference type="ARBA" id="ARBA00022723"/>
    </source>
</evidence>
<dbReference type="GO" id="GO:0006950">
    <property type="term" value="P:response to stress"/>
    <property type="evidence" value="ECO:0007669"/>
    <property type="project" value="UniProtKB-ARBA"/>
</dbReference>
<dbReference type="RefSeq" id="WP_091229802.1">
    <property type="nucleotide sequence ID" value="NZ_FMKA01000001.1"/>
</dbReference>
<dbReference type="PRINTS" id="PR01050">
    <property type="entry name" value="PYRUVTKNASE"/>
</dbReference>
<evidence type="ECO:0000313" key="21">
    <source>
        <dbReference type="Proteomes" id="UP000199315"/>
    </source>
</evidence>
<comment type="cofactor">
    <cofactor evidence="1">
        <name>Mg(2+)</name>
        <dbReference type="ChEBI" id="CHEBI:18420"/>
    </cofactor>
</comment>
<evidence type="ECO:0000256" key="14">
    <source>
        <dbReference type="ARBA" id="ARBA00023152"/>
    </source>
</evidence>
<dbReference type="AlphaFoldDB" id="A0A1D3TPT1"/>
<dbReference type="InterPro" id="IPR001697">
    <property type="entry name" value="Pyr_Knase"/>
</dbReference>
<evidence type="ECO:0000259" key="18">
    <source>
        <dbReference type="Pfam" id="PF00224"/>
    </source>
</evidence>
<dbReference type="InterPro" id="IPR040442">
    <property type="entry name" value="Pyrv_kinase-like_dom_sf"/>
</dbReference>